<dbReference type="Proteomes" id="UP001338125">
    <property type="component" value="Unassembled WGS sequence"/>
</dbReference>
<gene>
    <name evidence="2" type="ORF">PT974_07024</name>
</gene>
<organism evidence="2 3">
    <name type="scientific">Cladobotryum mycophilum</name>
    <dbReference type="NCBI Taxonomy" id="491253"/>
    <lineage>
        <taxon>Eukaryota</taxon>
        <taxon>Fungi</taxon>
        <taxon>Dikarya</taxon>
        <taxon>Ascomycota</taxon>
        <taxon>Pezizomycotina</taxon>
        <taxon>Sordariomycetes</taxon>
        <taxon>Hypocreomycetidae</taxon>
        <taxon>Hypocreales</taxon>
        <taxon>Hypocreaceae</taxon>
        <taxon>Cladobotryum</taxon>
    </lineage>
</organism>
<evidence type="ECO:0000313" key="2">
    <source>
        <dbReference type="EMBL" id="KAK5993590.1"/>
    </source>
</evidence>
<reference evidence="2 3" key="1">
    <citation type="submission" date="2024-01" db="EMBL/GenBank/DDBJ databases">
        <title>Complete genome of Cladobotryum mycophilum ATHUM6906.</title>
        <authorList>
            <person name="Christinaki A.C."/>
            <person name="Myridakis A.I."/>
            <person name="Kouvelis V.N."/>
        </authorList>
    </citation>
    <scope>NUCLEOTIDE SEQUENCE [LARGE SCALE GENOMIC DNA]</scope>
    <source>
        <strain evidence="2 3">ATHUM6906</strain>
    </source>
</reference>
<evidence type="ECO:0000256" key="1">
    <source>
        <dbReference type="SAM" id="MobiDB-lite"/>
    </source>
</evidence>
<dbReference type="EMBL" id="JAVFKD010000012">
    <property type="protein sequence ID" value="KAK5993590.1"/>
    <property type="molecule type" value="Genomic_DNA"/>
</dbReference>
<protein>
    <recommendedName>
        <fullName evidence="4">Myb-like domain-containing protein</fullName>
    </recommendedName>
</protein>
<name>A0ABR0SPB4_9HYPO</name>
<evidence type="ECO:0000313" key="3">
    <source>
        <dbReference type="Proteomes" id="UP001338125"/>
    </source>
</evidence>
<feature type="region of interest" description="Disordered" evidence="1">
    <location>
        <begin position="105"/>
        <end position="144"/>
    </location>
</feature>
<feature type="compositionally biased region" description="Low complexity" evidence="1">
    <location>
        <begin position="105"/>
        <end position="136"/>
    </location>
</feature>
<keyword evidence="3" id="KW-1185">Reference proteome</keyword>
<proteinExistence type="predicted"/>
<comment type="caution">
    <text evidence="2">The sequence shown here is derived from an EMBL/GenBank/DDBJ whole genome shotgun (WGS) entry which is preliminary data.</text>
</comment>
<sequence>MGGKTWSREEEHMFWRVVVPQSPKAVNPSDRLINWETCAQTMQEKMGKGARRRYTKLMLFEHYFQNVTTGHKSPHARKFVLEHKRQLTMVHGEDTRSIMTLRQSPFKPSPISSSRSPAISITAQSRRSSSSGLSIGSEGGPTTLRPMTSQEAATVCIFSPGGVVPQISDSRACSEVDNIAMDPEGMSIPHWPISRVCETNNAVVGRAPVAVMSVQVAMDRYGVKWEGLGQDHLQRFLRDTSVEVQ</sequence>
<evidence type="ECO:0008006" key="4">
    <source>
        <dbReference type="Google" id="ProtNLM"/>
    </source>
</evidence>
<accession>A0ABR0SPB4</accession>